<organism evidence="1 2">
    <name type="scientific">Smallanthus sonchifolius</name>
    <dbReference type="NCBI Taxonomy" id="185202"/>
    <lineage>
        <taxon>Eukaryota</taxon>
        <taxon>Viridiplantae</taxon>
        <taxon>Streptophyta</taxon>
        <taxon>Embryophyta</taxon>
        <taxon>Tracheophyta</taxon>
        <taxon>Spermatophyta</taxon>
        <taxon>Magnoliopsida</taxon>
        <taxon>eudicotyledons</taxon>
        <taxon>Gunneridae</taxon>
        <taxon>Pentapetalae</taxon>
        <taxon>asterids</taxon>
        <taxon>campanulids</taxon>
        <taxon>Asterales</taxon>
        <taxon>Asteraceae</taxon>
        <taxon>Asteroideae</taxon>
        <taxon>Heliantheae alliance</taxon>
        <taxon>Millerieae</taxon>
        <taxon>Smallanthus</taxon>
    </lineage>
</organism>
<gene>
    <name evidence="1" type="ORF">L1987_04659</name>
</gene>
<reference evidence="2" key="1">
    <citation type="journal article" date="2022" name="Mol. Ecol. Resour.">
        <title>The genomes of chicory, endive, great burdock and yacon provide insights into Asteraceae palaeo-polyploidization history and plant inulin production.</title>
        <authorList>
            <person name="Fan W."/>
            <person name="Wang S."/>
            <person name="Wang H."/>
            <person name="Wang A."/>
            <person name="Jiang F."/>
            <person name="Liu H."/>
            <person name="Zhao H."/>
            <person name="Xu D."/>
            <person name="Zhang Y."/>
        </authorList>
    </citation>
    <scope>NUCLEOTIDE SEQUENCE [LARGE SCALE GENOMIC DNA]</scope>
    <source>
        <strain evidence="2">cv. Yunnan</strain>
    </source>
</reference>
<comment type="caution">
    <text evidence="1">The sequence shown here is derived from an EMBL/GenBank/DDBJ whole genome shotgun (WGS) entry which is preliminary data.</text>
</comment>
<sequence length="69" mass="7791">MKGSYSEHSICRGNGKCCCFSGITIDFSNDRGRVVRIQHAEYNSKSRQTLRKGLGLFELALDPMLHLML</sequence>
<reference evidence="1 2" key="2">
    <citation type="journal article" date="2022" name="Mol. Ecol. Resour.">
        <title>The genomes of chicory, endive, great burdock and yacon provide insights into Asteraceae paleo-polyploidization history and plant inulin production.</title>
        <authorList>
            <person name="Fan W."/>
            <person name="Wang S."/>
            <person name="Wang H."/>
            <person name="Wang A."/>
            <person name="Jiang F."/>
            <person name="Liu H."/>
            <person name="Zhao H."/>
            <person name="Xu D."/>
            <person name="Zhang Y."/>
        </authorList>
    </citation>
    <scope>NUCLEOTIDE SEQUENCE [LARGE SCALE GENOMIC DNA]</scope>
    <source>
        <strain evidence="2">cv. Yunnan</strain>
        <tissue evidence="1">Leaves</tissue>
    </source>
</reference>
<dbReference type="Proteomes" id="UP001056120">
    <property type="component" value="Linkage Group LG02"/>
</dbReference>
<name>A0ACB9JT69_9ASTR</name>
<evidence type="ECO:0000313" key="2">
    <source>
        <dbReference type="Proteomes" id="UP001056120"/>
    </source>
</evidence>
<evidence type="ECO:0000313" key="1">
    <source>
        <dbReference type="EMBL" id="KAI3823226.1"/>
    </source>
</evidence>
<accession>A0ACB9JT69</accession>
<protein>
    <submittedName>
        <fullName evidence="1">Uncharacterized protein</fullName>
    </submittedName>
</protein>
<proteinExistence type="predicted"/>
<keyword evidence="2" id="KW-1185">Reference proteome</keyword>
<dbReference type="EMBL" id="CM042019">
    <property type="protein sequence ID" value="KAI3823226.1"/>
    <property type="molecule type" value="Genomic_DNA"/>
</dbReference>